<dbReference type="EMBL" id="CAJPWZ010002057">
    <property type="protein sequence ID" value="CAG2230281.1"/>
    <property type="molecule type" value="Genomic_DNA"/>
</dbReference>
<dbReference type="AlphaFoldDB" id="A0A8S3TFF5"/>
<dbReference type="Pfam" id="PF16977">
    <property type="entry name" value="ApeC"/>
    <property type="match status" value="1"/>
</dbReference>
<dbReference type="OrthoDB" id="5954510at2759"/>
<feature type="domain" description="Apextrin C-terminal" evidence="1">
    <location>
        <begin position="84"/>
        <end position="154"/>
    </location>
</feature>
<comment type="caution">
    <text evidence="2">The sequence shown here is derived from an EMBL/GenBank/DDBJ whole genome shotgun (WGS) entry which is preliminary data.</text>
</comment>
<reference evidence="2" key="1">
    <citation type="submission" date="2021-03" db="EMBL/GenBank/DDBJ databases">
        <authorList>
            <person name="Bekaert M."/>
        </authorList>
    </citation>
    <scope>NUCLEOTIDE SEQUENCE</scope>
</reference>
<proteinExistence type="predicted"/>
<name>A0A8S3TFF5_MYTED</name>
<protein>
    <recommendedName>
        <fullName evidence="1">Apextrin C-terminal domain-containing protein</fullName>
    </recommendedName>
</protein>
<sequence length="155" mass="17641">MKDVSPADNLSCEEPNISGPGLLKFGKCSKIGVLLRYHQLSLLECVKECLITSQCISINYRHNWNLCDVVTSVSNSNDMDNDTTSDGSAYSRIDLPTTKPFYLYKYTSTCQRVRGMTVRDEYVKMDDEDYRNNSSDNGCHPKKTDTTVVHYCYYS</sequence>
<dbReference type="PANTHER" id="PTHR19324:SF33">
    <property type="entry name" value="MUCIN-5AC"/>
    <property type="match status" value="1"/>
</dbReference>
<accession>A0A8S3TFF5</accession>
<gene>
    <name evidence="2" type="ORF">MEDL_43144</name>
</gene>
<dbReference type="Proteomes" id="UP000683360">
    <property type="component" value="Unassembled WGS sequence"/>
</dbReference>
<dbReference type="PANTHER" id="PTHR19324">
    <property type="entry name" value="PERFORIN-LIKE PROTEIN 1"/>
    <property type="match status" value="1"/>
</dbReference>
<dbReference type="InterPro" id="IPR031569">
    <property type="entry name" value="ApeC"/>
</dbReference>
<evidence type="ECO:0000313" key="3">
    <source>
        <dbReference type="Proteomes" id="UP000683360"/>
    </source>
</evidence>
<organism evidence="2 3">
    <name type="scientific">Mytilus edulis</name>
    <name type="common">Blue mussel</name>
    <dbReference type="NCBI Taxonomy" id="6550"/>
    <lineage>
        <taxon>Eukaryota</taxon>
        <taxon>Metazoa</taxon>
        <taxon>Spiralia</taxon>
        <taxon>Lophotrochozoa</taxon>
        <taxon>Mollusca</taxon>
        <taxon>Bivalvia</taxon>
        <taxon>Autobranchia</taxon>
        <taxon>Pteriomorphia</taxon>
        <taxon>Mytilida</taxon>
        <taxon>Mytiloidea</taxon>
        <taxon>Mytilidae</taxon>
        <taxon>Mytilinae</taxon>
        <taxon>Mytilus</taxon>
    </lineage>
</organism>
<evidence type="ECO:0000259" key="1">
    <source>
        <dbReference type="Pfam" id="PF16977"/>
    </source>
</evidence>
<evidence type="ECO:0000313" key="2">
    <source>
        <dbReference type="EMBL" id="CAG2230281.1"/>
    </source>
</evidence>
<keyword evidence="3" id="KW-1185">Reference proteome</keyword>